<dbReference type="EMBL" id="CAJPDS010000012">
    <property type="protein sequence ID" value="CAF9912925.1"/>
    <property type="molecule type" value="Genomic_DNA"/>
</dbReference>
<gene>
    <name evidence="2" type="ORF">HETSPECPRED_001249</name>
</gene>
<dbReference type="Proteomes" id="UP000664521">
    <property type="component" value="Unassembled WGS sequence"/>
</dbReference>
<sequence length="232" mass="25840">MSPPQLPPRPLPLPPILPPRPDPRLPLPTQNLDSIYLLSPDGFKAHYLTLLSRFPSRLASLMHRSRQQRRHTIDDIYPEDAVERALERGVLRWWSDGPRGGIWILAPTSSSLELVTILVDEMEALRRRREAGGRATGAVGDRGGWQVLGEGRRGSEGFVYLLHPPERKEIDYYLAEEEARGSGKVEKIWGEVGQGKEGGQGKAKGREEGGKGKGKGKERERFGGLGRMLRGL</sequence>
<accession>A0A8H3I9Y1</accession>
<dbReference type="AlphaFoldDB" id="A0A8H3I9Y1"/>
<proteinExistence type="predicted"/>
<comment type="caution">
    <text evidence="2">The sequence shown here is derived from an EMBL/GenBank/DDBJ whole genome shotgun (WGS) entry which is preliminary data.</text>
</comment>
<keyword evidence="3" id="KW-1185">Reference proteome</keyword>
<name>A0A8H3I9Y1_9LECA</name>
<feature type="compositionally biased region" description="Gly residues" evidence="1">
    <location>
        <begin position="192"/>
        <end position="202"/>
    </location>
</feature>
<organism evidence="2 3">
    <name type="scientific">Heterodermia speciosa</name>
    <dbReference type="NCBI Taxonomy" id="116794"/>
    <lineage>
        <taxon>Eukaryota</taxon>
        <taxon>Fungi</taxon>
        <taxon>Dikarya</taxon>
        <taxon>Ascomycota</taxon>
        <taxon>Pezizomycotina</taxon>
        <taxon>Lecanoromycetes</taxon>
        <taxon>OSLEUM clade</taxon>
        <taxon>Lecanoromycetidae</taxon>
        <taxon>Caliciales</taxon>
        <taxon>Physciaceae</taxon>
        <taxon>Heterodermia</taxon>
    </lineage>
</organism>
<reference evidence="2" key="1">
    <citation type="submission" date="2021-03" db="EMBL/GenBank/DDBJ databases">
        <authorList>
            <person name="Tagirdzhanova G."/>
        </authorList>
    </citation>
    <scope>NUCLEOTIDE SEQUENCE</scope>
</reference>
<feature type="region of interest" description="Disordered" evidence="1">
    <location>
        <begin position="1"/>
        <end position="24"/>
    </location>
</feature>
<evidence type="ECO:0000313" key="2">
    <source>
        <dbReference type="EMBL" id="CAF9912925.1"/>
    </source>
</evidence>
<dbReference type="OrthoDB" id="5430029at2759"/>
<evidence type="ECO:0000313" key="3">
    <source>
        <dbReference type="Proteomes" id="UP000664521"/>
    </source>
</evidence>
<feature type="region of interest" description="Disordered" evidence="1">
    <location>
        <begin position="190"/>
        <end position="232"/>
    </location>
</feature>
<feature type="compositionally biased region" description="Basic and acidic residues" evidence="1">
    <location>
        <begin position="204"/>
        <end position="222"/>
    </location>
</feature>
<protein>
    <submittedName>
        <fullName evidence="2">Uncharacterized protein</fullName>
    </submittedName>
</protein>
<evidence type="ECO:0000256" key="1">
    <source>
        <dbReference type="SAM" id="MobiDB-lite"/>
    </source>
</evidence>